<organism evidence="1">
    <name type="scientific">Tanacetum cinerariifolium</name>
    <name type="common">Dalmatian daisy</name>
    <name type="synonym">Chrysanthemum cinerariifolium</name>
    <dbReference type="NCBI Taxonomy" id="118510"/>
    <lineage>
        <taxon>Eukaryota</taxon>
        <taxon>Viridiplantae</taxon>
        <taxon>Streptophyta</taxon>
        <taxon>Embryophyta</taxon>
        <taxon>Tracheophyta</taxon>
        <taxon>Spermatophyta</taxon>
        <taxon>Magnoliopsida</taxon>
        <taxon>eudicotyledons</taxon>
        <taxon>Gunneridae</taxon>
        <taxon>Pentapetalae</taxon>
        <taxon>asterids</taxon>
        <taxon>campanulids</taxon>
        <taxon>Asterales</taxon>
        <taxon>Asteraceae</taxon>
        <taxon>Asteroideae</taxon>
        <taxon>Anthemideae</taxon>
        <taxon>Anthemidinae</taxon>
        <taxon>Tanacetum</taxon>
    </lineage>
</organism>
<evidence type="ECO:0000313" key="1">
    <source>
        <dbReference type="EMBL" id="GFD50371.1"/>
    </source>
</evidence>
<reference evidence="1" key="1">
    <citation type="journal article" date="2019" name="Sci. Rep.">
        <title>Draft genome of Tanacetum cinerariifolium, the natural source of mosquito coil.</title>
        <authorList>
            <person name="Yamashiro T."/>
            <person name="Shiraishi A."/>
            <person name="Satake H."/>
            <person name="Nakayama K."/>
        </authorList>
    </citation>
    <scope>NUCLEOTIDE SEQUENCE</scope>
</reference>
<name>A0A699WZS6_TANCI</name>
<protein>
    <submittedName>
        <fullName evidence="1">Uncharacterized protein</fullName>
    </submittedName>
</protein>
<proteinExistence type="predicted"/>
<dbReference type="AlphaFoldDB" id="A0A699WZS6"/>
<accession>A0A699WZS6</accession>
<sequence length="86" mass="9023">LGVAVSALAFEHRNAHTRPLVQGRVVVEVEGAHGPVAFTADYQAHLPGFGEAGSAVAQVFAQGVARNRRGQHIRNGPQVGVVFEGK</sequence>
<dbReference type="EMBL" id="BKCJ011756570">
    <property type="protein sequence ID" value="GFD50371.1"/>
    <property type="molecule type" value="Genomic_DNA"/>
</dbReference>
<feature type="non-terminal residue" evidence="1">
    <location>
        <position position="1"/>
    </location>
</feature>
<gene>
    <name evidence="1" type="ORF">Tci_922340</name>
</gene>
<comment type="caution">
    <text evidence="1">The sequence shown here is derived from an EMBL/GenBank/DDBJ whole genome shotgun (WGS) entry which is preliminary data.</text>
</comment>